<feature type="compositionally biased region" description="Basic residues" evidence="6">
    <location>
        <begin position="161"/>
        <end position="172"/>
    </location>
</feature>
<sequence length="454" mass="48811">MSCDLPRPHSLALFLSPCSDQLNPLSPSPPACPYHSRCGIAQFSAEETSEPTPPALTVNPPSSRARQAAARRAPAAGATEKKKGERELKKGTARAIPAPAPVGLTLPPGPSALGRFRRCAILPACCVDSSNQRARRRVPAMAQLPPKIPTMAPAWPEFGGGHHHHAHHHHQRSPSVGTFLAAPMPPLPPPQQQHQQPSWVDEFLDFSAAKRGAHRRSVSDSVAFLEPGPDDGNAGVGAHDFDRLDDDQLLSMFSDDMPPPPSQQQAAPAPAPVASSSSPSDHNSINDEKTDRGETEEAQSKCHGDDAAPGQPASAAAVDPKRVKRILANRQSAQRSRVRKLQYISELERSVTSLQTEVSALSPRVAFLDHQRSLLTLGNSHLKQRIAALAQDKIFKDAHQEALKKEIERLRQIYHQQSLKKAESPPAPDAAPIRSDKDLIASEGTAAPAPCPPS</sequence>
<dbReference type="PANTHER" id="PTHR46391">
    <property type="entry name" value="BASIC LEUCINE ZIPPER 34"/>
    <property type="match status" value="1"/>
</dbReference>
<feature type="compositionally biased region" description="Basic and acidic residues" evidence="6">
    <location>
        <begin position="79"/>
        <end position="90"/>
    </location>
</feature>
<dbReference type="FunFam" id="1.20.5.170:FF:000057">
    <property type="entry name" value="Basic leucine zipper 61"/>
    <property type="match status" value="1"/>
</dbReference>
<evidence type="ECO:0000256" key="6">
    <source>
        <dbReference type="SAM" id="MobiDB-lite"/>
    </source>
</evidence>
<feature type="region of interest" description="Disordered" evidence="6">
    <location>
        <begin position="45"/>
        <end position="92"/>
    </location>
</feature>
<dbReference type="PROSITE" id="PS50217">
    <property type="entry name" value="BZIP"/>
    <property type="match status" value="1"/>
</dbReference>
<proteinExistence type="predicted"/>
<dbReference type="Pfam" id="PF00170">
    <property type="entry name" value="bZIP_1"/>
    <property type="match status" value="1"/>
</dbReference>
<dbReference type="GO" id="GO:0003677">
    <property type="term" value="F:DNA binding"/>
    <property type="evidence" value="ECO:0007669"/>
    <property type="project" value="UniProtKB-ARBA"/>
</dbReference>
<feature type="compositionally biased region" description="Basic and acidic residues" evidence="6">
    <location>
        <begin position="284"/>
        <end position="306"/>
    </location>
</feature>
<name>A0A4U6USV8_SETVI</name>
<evidence type="ECO:0000313" key="9">
    <source>
        <dbReference type="Proteomes" id="UP000298652"/>
    </source>
</evidence>
<dbReference type="GO" id="GO:0003700">
    <property type="term" value="F:DNA-binding transcription factor activity"/>
    <property type="evidence" value="ECO:0007669"/>
    <property type="project" value="InterPro"/>
</dbReference>
<protein>
    <recommendedName>
        <fullName evidence="7">BZIP domain-containing protein</fullName>
    </recommendedName>
</protein>
<dbReference type="InterPro" id="IPR044759">
    <property type="entry name" value="bZIP_RF2"/>
</dbReference>
<feature type="region of interest" description="Disordered" evidence="6">
    <location>
        <begin position="161"/>
        <end position="198"/>
    </location>
</feature>
<feature type="compositionally biased region" description="Low complexity" evidence="6">
    <location>
        <begin position="307"/>
        <end position="317"/>
    </location>
</feature>
<keyword evidence="2" id="KW-0805">Transcription regulation</keyword>
<comment type="subcellular location">
    <subcellularLocation>
        <location evidence="1">Nucleus</location>
    </subcellularLocation>
</comment>
<dbReference type="SUPFAM" id="SSF57959">
    <property type="entry name" value="Leucine zipper domain"/>
    <property type="match status" value="1"/>
</dbReference>
<keyword evidence="4" id="KW-0539">Nucleus</keyword>
<evidence type="ECO:0000256" key="4">
    <source>
        <dbReference type="ARBA" id="ARBA00023242"/>
    </source>
</evidence>
<feature type="compositionally biased region" description="Low complexity" evidence="6">
    <location>
        <begin position="263"/>
        <end position="280"/>
    </location>
</feature>
<evidence type="ECO:0000256" key="1">
    <source>
        <dbReference type="ARBA" id="ARBA00004123"/>
    </source>
</evidence>
<evidence type="ECO:0000256" key="3">
    <source>
        <dbReference type="ARBA" id="ARBA00023163"/>
    </source>
</evidence>
<dbReference type="Gene3D" id="1.20.5.170">
    <property type="match status" value="1"/>
</dbReference>
<dbReference type="InterPro" id="IPR052483">
    <property type="entry name" value="bZIP_transcription_regulators"/>
</dbReference>
<gene>
    <name evidence="8" type="ORF">SEVIR_5G146900v2</name>
</gene>
<comment type="function">
    <text evidence="5">Transcription regulator.</text>
</comment>
<reference evidence="8" key="1">
    <citation type="submission" date="2019-03" db="EMBL/GenBank/DDBJ databases">
        <title>WGS assembly of Setaria viridis.</title>
        <authorList>
            <person name="Huang P."/>
            <person name="Jenkins J."/>
            <person name="Grimwood J."/>
            <person name="Barry K."/>
            <person name="Healey A."/>
            <person name="Mamidi S."/>
            <person name="Sreedasyam A."/>
            <person name="Shu S."/>
            <person name="Feldman M."/>
            <person name="Wu J."/>
            <person name="Yu Y."/>
            <person name="Chen C."/>
            <person name="Johnson J."/>
            <person name="Rokhsar D."/>
            <person name="Baxter I."/>
            <person name="Schmutz J."/>
            <person name="Brutnell T."/>
            <person name="Kellogg E."/>
        </authorList>
    </citation>
    <scope>NUCLEOTIDE SEQUENCE [LARGE SCALE GENOMIC DNA]</scope>
</reference>
<dbReference type="OMA" id="EAHLMDM"/>
<feature type="region of interest" description="Disordered" evidence="6">
    <location>
        <begin position="417"/>
        <end position="454"/>
    </location>
</feature>
<dbReference type="GO" id="GO:0005634">
    <property type="term" value="C:nucleus"/>
    <property type="evidence" value="ECO:0007669"/>
    <property type="project" value="UniProtKB-SubCell"/>
</dbReference>
<evidence type="ECO:0000256" key="2">
    <source>
        <dbReference type="ARBA" id="ARBA00023015"/>
    </source>
</evidence>
<evidence type="ECO:0000256" key="5">
    <source>
        <dbReference type="ARBA" id="ARBA00059304"/>
    </source>
</evidence>
<dbReference type="Proteomes" id="UP000298652">
    <property type="component" value="Chromosome 5"/>
</dbReference>
<dbReference type="SMART" id="SM00338">
    <property type="entry name" value="BRLZ"/>
    <property type="match status" value="1"/>
</dbReference>
<dbReference type="InterPro" id="IPR046347">
    <property type="entry name" value="bZIP_sf"/>
</dbReference>
<dbReference type="CDD" id="cd14703">
    <property type="entry name" value="bZIP_plant_RF2"/>
    <property type="match status" value="1"/>
</dbReference>
<feature type="compositionally biased region" description="Low complexity" evidence="6">
    <location>
        <begin position="64"/>
        <end position="78"/>
    </location>
</feature>
<dbReference type="Gramene" id="TKW14127">
    <property type="protein sequence ID" value="TKW14127"/>
    <property type="gene ID" value="SEVIR_5G146900v2"/>
</dbReference>
<dbReference type="AlphaFoldDB" id="A0A4U6USV8"/>
<organism evidence="8 9">
    <name type="scientific">Setaria viridis</name>
    <name type="common">Green bristlegrass</name>
    <name type="synonym">Setaria italica subsp. viridis</name>
    <dbReference type="NCBI Taxonomy" id="4556"/>
    <lineage>
        <taxon>Eukaryota</taxon>
        <taxon>Viridiplantae</taxon>
        <taxon>Streptophyta</taxon>
        <taxon>Embryophyta</taxon>
        <taxon>Tracheophyta</taxon>
        <taxon>Spermatophyta</taxon>
        <taxon>Magnoliopsida</taxon>
        <taxon>Liliopsida</taxon>
        <taxon>Poales</taxon>
        <taxon>Poaceae</taxon>
        <taxon>PACMAD clade</taxon>
        <taxon>Panicoideae</taxon>
        <taxon>Panicodae</taxon>
        <taxon>Paniceae</taxon>
        <taxon>Cenchrinae</taxon>
        <taxon>Setaria</taxon>
    </lineage>
</organism>
<keyword evidence="9" id="KW-1185">Reference proteome</keyword>
<feature type="region of interest" description="Disordered" evidence="6">
    <location>
        <begin position="216"/>
        <end position="322"/>
    </location>
</feature>
<keyword evidence="3" id="KW-0804">Transcription</keyword>
<dbReference type="EMBL" id="CM016556">
    <property type="protein sequence ID" value="TKW14127.1"/>
    <property type="molecule type" value="Genomic_DNA"/>
</dbReference>
<dbReference type="InterPro" id="IPR004827">
    <property type="entry name" value="bZIP"/>
</dbReference>
<dbReference type="PANTHER" id="PTHR46391:SF20">
    <property type="entry name" value="BASIC LEUCINE ZIPPER 61"/>
    <property type="match status" value="1"/>
</dbReference>
<feature type="domain" description="BZIP" evidence="7">
    <location>
        <begin position="319"/>
        <end position="375"/>
    </location>
</feature>
<accession>A0A4U6USV8</accession>
<dbReference type="PROSITE" id="PS00036">
    <property type="entry name" value="BZIP_BASIC"/>
    <property type="match status" value="1"/>
</dbReference>
<dbReference type="GO" id="GO:0045893">
    <property type="term" value="P:positive regulation of DNA-templated transcription"/>
    <property type="evidence" value="ECO:0007669"/>
    <property type="project" value="TreeGrafter"/>
</dbReference>
<evidence type="ECO:0000313" key="8">
    <source>
        <dbReference type="EMBL" id="TKW14127.1"/>
    </source>
</evidence>
<evidence type="ECO:0000259" key="7">
    <source>
        <dbReference type="PROSITE" id="PS50217"/>
    </source>
</evidence>